<proteinExistence type="inferred from homology"/>
<evidence type="ECO:0000256" key="1">
    <source>
        <dbReference type="ARBA" id="ARBA00022475"/>
    </source>
</evidence>
<comment type="pathway">
    <text evidence="10">Lipid metabolism; phospholipid metabolism.</text>
</comment>
<keyword evidence="2 10" id="KW-0444">Lipid biosynthesis</keyword>
<keyword evidence="5 10" id="KW-1133">Transmembrane helix</keyword>
<evidence type="ECO:0000256" key="4">
    <source>
        <dbReference type="ARBA" id="ARBA00022692"/>
    </source>
</evidence>
<evidence type="ECO:0000313" key="11">
    <source>
        <dbReference type="EMBL" id="GAW94634.1"/>
    </source>
</evidence>
<keyword evidence="3 10" id="KW-0808">Transferase</keyword>
<comment type="subunit">
    <text evidence="10">Probably interacts with PlsX.</text>
</comment>
<evidence type="ECO:0000256" key="3">
    <source>
        <dbReference type="ARBA" id="ARBA00022679"/>
    </source>
</evidence>
<evidence type="ECO:0000256" key="5">
    <source>
        <dbReference type="ARBA" id="ARBA00022989"/>
    </source>
</evidence>
<comment type="catalytic activity">
    <reaction evidence="10">
        <text>an acyl phosphate + sn-glycerol 3-phosphate = a 1-acyl-sn-glycero-3-phosphate + phosphate</text>
        <dbReference type="Rhea" id="RHEA:34075"/>
        <dbReference type="ChEBI" id="CHEBI:43474"/>
        <dbReference type="ChEBI" id="CHEBI:57597"/>
        <dbReference type="ChEBI" id="CHEBI:57970"/>
        <dbReference type="ChEBI" id="CHEBI:59918"/>
        <dbReference type="EC" id="2.3.1.275"/>
    </reaction>
</comment>
<name>A0ABQ0MQI5_9GAMM</name>
<dbReference type="Proteomes" id="UP000197068">
    <property type="component" value="Unassembled WGS sequence"/>
</dbReference>
<comment type="subcellular location">
    <subcellularLocation>
        <location evidence="10">Cell membrane</location>
        <topology evidence="10">Multi-pass membrane protein</topology>
    </subcellularLocation>
</comment>
<keyword evidence="6 10" id="KW-0443">Lipid metabolism</keyword>
<dbReference type="EMBL" id="BDQM01000001">
    <property type="protein sequence ID" value="GAW94634.1"/>
    <property type="molecule type" value="Genomic_DNA"/>
</dbReference>
<evidence type="ECO:0000313" key="12">
    <source>
        <dbReference type="Proteomes" id="UP000197068"/>
    </source>
</evidence>
<evidence type="ECO:0000256" key="6">
    <source>
        <dbReference type="ARBA" id="ARBA00023098"/>
    </source>
</evidence>
<comment type="function">
    <text evidence="10">Catalyzes the transfer of an acyl group from acyl-phosphate (acyl-PO(4)) to glycerol-3-phosphate (G3P) to form lysophosphatidic acid (LPA). This enzyme utilizes acyl-phosphate as fatty acyl donor, but not acyl-CoA or acyl-ACP.</text>
</comment>
<feature type="transmembrane region" description="Helical" evidence="10">
    <location>
        <begin position="92"/>
        <end position="114"/>
    </location>
</feature>
<organism evidence="11 12">
    <name type="scientific">Colwellia marinimaniae</name>
    <dbReference type="NCBI Taxonomy" id="1513592"/>
    <lineage>
        <taxon>Bacteria</taxon>
        <taxon>Pseudomonadati</taxon>
        <taxon>Pseudomonadota</taxon>
        <taxon>Gammaproteobacteria</taxon>
        <taxon>Alteromonadales</taxon>
        <taxon>Colwelliaceae</taxon>
        <taxon>Colwellia</taxon>
    </lineage>
</organism>
<dbReference type="PANTHER" id="PTHR30309">
    <property type="entry name" value="INNER MEMBRANE PROTEIN YGIH"/>
    <property type="match status" value="1"/>
</dbReference>
<evidence type="ECO:0000256" key="7">
    <source>
        <dbReference type="ARBA" id="ARBA00023136"/>
    </source>
</evidence>
<comment type="caution">
    <text evidence="11">The sequence shown here is derived from an EMBL/GenBank/DDBJ whole genome shotgun (WGS) entry which is preliminary data.</text>
</comment>
<dbReference type="NCBIfam" id="TIGR00023">
    <property type="entry name" value="glycerol-3-phosphate 1-O-acyltransferase PlsY"/>
    <property type="match status" value="1"/>
</dbReference>
<feature type="transmembrane region" description="Helical" evidence="10">
    <location>
        <begin position="120"/>
        <end position="139"/>
    </location>
</feature>
<evidence type="ECO:0000256" key="8">
    <source>
        <dbReference type="ARBA" id="ARBA00023209"/>
    </source>
</evidence>
<reference evidence="11 12" key="1">
    <citation type="submission" date="2017-06" db="EMBL/GenBank/DDBJ databases">
        <title>Whole Genome Sequences of Colwellia marinimaniae MTCD1.</title>
        <authorList>
            <person name="Kusumoto H."/>
            <person name="Inoue M."/>
            <person name="Tanikawa K."/>
            <person name="Maeji H."/>
            <person name="Cameron J.H."/>
            <person name="Bartlett D.H."/>
        </authorList>
    </citation>
    <scope>NUCLEOTIDE SEQUENCE [LARGE SCALE GENOMIC DNA]</scope>
    <source>
        <strain evidence="11 12">MTCD1</strain>
    </source>
</reference>
<dbReference type="SMART" id="SM01207">
    <property type="entry name" value="G3P_acyltransf"/>
    <property type="match status" value="1"/>
</dbReference>
<comment type="similarity">
    <text evidence="10">Belongs to the PlsY family.</text>
</comment>
<dbReference type="EC" id="2.3.1.275" evidence="10"/>
<gene>
    <name evidence="10 11" type="primary">plsY</name>
    <name evidence="11" type="ORF">MTCD1_00230</name>
</gene>
<feature type="transmembrane region" description="Helical" evidence="10">
    <location>
        <begin position="192"/>
        <end position="214"/>
    </location>
</feature>
<dbReference type="GO" id="GO:0016746">
    <property type="term" value="F:acyltransferase activity"/>
    <property type="evidence" value="ECO:0007669"/>
    <property type="project" value="UniProtKB-KW"/>
</dbReference>
<protein>
    <recommendedName>
        <fullName evidence="10">Glycerol-3-phosphate acyltransferase</fullName>
    </recommendedName>
    <alternativeName>
        <fullName evidence="10">Acyl-PO4 G3P acyltransferase</fullName>
    </alternativeName>
    <alternativeName>
        <fullName evidence="10">Acyl-phosphate--glycerol-3-phosphate acyltransferase</fullName>
    </alternativeName>
    <alternativeName>
        <fullName evidence="10">G3P acyltransferase</fullName>
        <shortName evidence="10">GPAT</shortName>
        <ecNumber evidence="10">2.3.1.275</ecNumber>
    </alternativeName>
    <alternativeName>
        <fullName evidence="10">Lysophosphatidic acid synthase</fullName>
        <shortName evidence="10">LPA synthase</shortName>
    </alternativeName>
</protein>
<feature type="transmembrane region" description="Helical" evidence="10">
    <location>
        <begin position="49"/>
        <end position="68"/>
    </location>
</feature>
<evidence type="ECO:0000256" key="9">
    <source>
        <dbReference type="ARBA" id="ARBA00023264"/>
    </source>
</evidence>
<evidence type="ECO:0000256" key="2">
    <source>
        <dbReference type="ARBA" id="ARBA00022516"/>
    </source>
</evidence>
<keyword evidence="1 10" id="KW-1003">Cell membrane</keyword>
<keyword evidence="11" id="KW-0012">Acyltransferase</keyword>
<sequence>MQLLQNKGRFYLRSARKTSRDEDRIIILSFVPIMDFIILMLLLTLTMIIAAYLIGSISSAILVCKFLGLPDPRTTGSKNPGATNVLRMSNKLTAATVLFLDILKGTIPVWGAYFLKIEPLYLGVISVAACLGHMYPIFFNFKGGKAVATALGTLLPIGFTLGAMLIITWVLVVKLSKYSSLAAIVTVAIAPLYVYFLKPLYVYPTLMLCALILFRHRENIKRLLKGTESKITHKI</sequence>
<keyword evidence="7 10" id="KW-0472">Membrane</keyword>
<dbReference type="HAMAP" id="MF_01043">
    <property type="entry name" value="PlsY"/>
    <property type="match status" value="1"/>
</dbReference>
<dbReference type="InterPro" id="IPR003811">
    <property type="entry name" value="G3P_acylTferase_PlsY"/>
</dbReference>
<accession>A0ABQ0MQI5</accession>
<keyword evidence="4 10" id="KW-0812">Transmembrane</keyword>
<keyword evidence="12" id="KW-1185">Reference proteome</keyword>
<keyword evidence="8 10" id="KW-0594">Phospholipid biosynthesis</keyword>
<dbReference type="PANTHER" id="PTHR30309:SF0">
    <property type="entry name" value="GLYCEROL-3-PHOSPHATE ACYLTRANSFERASE-RELATED"/>
    <property type="match status" value="1"/>
</dbReference>
<feature type="transmembrane region" description="Helical" evidence="10">
    <location>
        <begin position="25"/>
        <end position="43"/>
    </location>
</feature>
<dbReference type="Pfam" id="PF02660">
    <property type="entry name" value="G3P_acyltransf"/>
    <property type="match status" value="1"/>
</dbReference>
<keyword evidence="9 10" id="KW-1208">Phospholipid metabolism</keyword>
<evidence type="ECO:0000256" key="10">
    <source>
        <dbReference type="HAMAP-Rule" id="MF_01043"/>
    </source>
</evidence>
<feature type="transmembrane region" description="Helical" evidence="10">
    <location>
        <begin position="146"/>
        <end position="172"/>
    </location>
</feature>